<dbReference type="Proteomes" id="UP000266301">
    <property type="component" value="Chromosome"/>
</dbReference>
<evidence type="ECO:0008006" key="4">
    <source>
        <dbReference type="Google" id="ProtNLM"/>
    </source>
</evidence>
<proteinExistence type="predicted"/>
<keyword evidence="1" id="KW-0812">Transmembrane</keyword>
<dbReference type="OrthoDB" id="2269630at2"/>
<feature type="transmembrane region" description="Helical" evidence="1">
    <location>
        <begin position="48"/>
        <end position="66"/>
    </location>
</feature>
<gene>
    <name evidence="2" type="ORF">D4Z93_09825</name>
</gene>
<keyword evidence="1" id="KW-1133">Transmembrane helix</keyword>
<dbReference type="EMBL" id="CP032416">
    <property type="protein sequence ID" value="AYD40807.1"/>
    <property type="molecule type" value="Genomic_DNA"/>
</dbReference>
<dbReference type="AlphaFoldDB" id="A0A386H4Y6"/>
<dbReference type="RefSeq" id="WP_119973137.1">
    <property type="nucleotide sequence ID" value="NZ_CP032416.1"/>
</dbReference>
<keyword evidence="3" id="KW-1185">Reference proteome</keyword>
<organism evidence="2 3">
    <name type="scientific">Clostridium fermenticellae</name>
    <dbReference type="NCBI Taxonomy" id="2068654"/>
    <lineage>
        <taxon>Bacteria</taxon>
        <taxon>Bacillati</taxon>
        <taxon>Bacillota</taxon>
        <taxon>Clostridia</taxon>
        <taxon>Eubacteriales</taxon>
        <taxon>Clostridiaceae</taxon>
        <taxon>Clostridium</taxon>
    </lineage>
</organism>
<accession>A0A386H4Y6</accession>
<keyword evidence="1" id="KW-0472">Membrane</keyword>
<dbReference type="KEGG" id="cfer:D4Z93_09825"/>
<name>A0A386H4Y6_9CLOT</name>
<evidence type="ECO:0000313" key="3">
    <source>
        <dbReference type="Proteomes" id="UP000266301"/>
    </source>
</evidence>
<reference evidence="2 3" key="1">
    <citation type="journal article" date="2019" name="Int. J. Syst. Evol. Microbiol.">
        <title>Clostridium fermenticellae sp. nov., isolated from the mud in a fermentation cellar for the production of the Chinese liquor, baijiu.</title>
        <authorList>
            <person name="Xu P.X."/>
            <person name="Chai L.J."/>
            <person name="Qiu T."/>
            <person name="Zhang X.J."/>
            <person name="Lu Z.M."/>
            <person name="Xiao C."/>
            <person name="Wang S.T."/>
            <person name="Shen C.H."/>
            <person name="Shi J.S."/>
            <person name="Xu Z.H."/>
        </authorList>
    </citation>
    <scope>NUCLEOTIDE SEQUENCE [LARGE SCALE GENOMIC DNA]</scope>
    <source>
        <strain evidence="2 3">JN500901</strain>
    </source>
</reference>
<protein>
    <recommendedName>
        <fullName evidence="4">STAS domain-containing protein</fullName>
    </recommendedName>
</protein>
<evidence type="ECO:0000313" key="2">
    <source>
        <dbReference type="EMBL" id="AYD40807.1"/>
    </source>
</evidence>
<sequence>MPAIDKKLVVEINYNINPIDISKLIKIQNDFLLGDYEKLVLNFTESKFINAAVAVIIGTLCVYAKIKNKYVKFKFQNETNNPIFKFMKQVGIIYT</sequence>
<evidence type="ECO:0000256" key="1">
    <source>
        <dbReference type="SAM" id="Phobius"/>
    </source>
</evidence>